<gene>
    <name evidence="4" type="ORF">DESPIGER_1506</name>
</gene>
<evidence type="ECO:0000259" key="3">
    <source>
        <dbReference type="Pfam" id="PF13192"/>
    </source>
</evidence>
<dbReference type="Pfam" id="PF13192">
    <property type="entry name" value="Thioredoxin_3"/>
    <property type="match status" value="1"/>
</dbReference>
<protein>
    <submittedName>
        <fullName evidence="4">Redox-active disulfide protein 2</fullName>
    </submittedName>
</protein>
<keyword evidence="2" id="KW-0676">Redox-active center</keyword>
<dbReference type="Gene3D" id="3.40.30.10">
    <property type="entry name" value="Glutaredoxin"/>
    <property type="match status" value="1"/>
</dbReference>
<dbReference type="EMBL" id="LT630450">
    <property type="protein sequence ID" value="SFV73351.1"/>
    <property type="molecule type" value="Genomic_DNA"/>
</dbReference>
<dbReference type="InterPro" id="IPR036249">
    <property type="entry name" value="Thioredoxin-like_sf"/>
</dbReference>
<dbReference type="PANTHER" id="PTHR36450">
    <property type="entry name" value="THIOREDOXIN"/>
    <property type="match status" value="1"/>
</dbReference>
<sequence length="77" mass="7832">MIIKVLGPGCSKCVEAYEIVSKAVAASGSDATVEKVTDLREIMALGVLATPAVVIDGGIMCTGRVPGAEEVRGWLGA</sequence>
<dbReference type="PIRSF" id="PIRSF037031">
    <property type="entry name" value="Redox_disulphide_2"/>
    <property type="match status" value="1"/>
</dbReference>
<dbReference type="OrthoDB" id="9800630at2"/>
<accession>A0A1K1LF64</accession>
<dbReference type="RefSeq" id="WP_072335003.1">
    <property type="nucleotide sequence ID" value="NZ_CALJDE010000007.1"/>
</dbReference>
<feature type="active site" description="Nucleophile" evidence="1">
    <location>
        <position position="13"/>
    </location>
</feature>
<dbReference type="AlphaFoldDB" id="A0A1K1LF64"/>
<dbReference type="Proteomes" id="UP000186323">
    <property type="component" value="Chromosome I"/>
</dbReference>
<keyword evidence="2" id="KW-1015">Disulfide bond</keyword>
<dbReference type="KEGG" id="dpg:DESPIGER_1506"/>
<evidence type="ECO:0000313" key="4">
    <source>
        <dbReference type="EMBL" id="SFV73351.1"/>
    </source>
</evidence>
<organism evidence="4 5">
    <name type="scientific">Desulfovibrio piger</name>
    <dbReference type="NCBI Taxonomy" id="901"/>
    <lineage>
        <taxon>Bacteria</taxon>
        <taxon>Pseudomonadati</taxon>
        <taxon>Thermodesulfobacteriota</taxon>
        <taxon>Desulfovibrionia</taxon>
        <taxon>Desulfovibrionales</taxon>
        <taxon>Desulfovibrionaceae</taxon>
        <taxon>Desulfovibrio</taxon>
    </lineage>
</organism>
<dbReference type="NCBIfam" id="TIGR00412">
    <property type="entry name" value="redox_disulf_2"/>
    <property type="match status" value="1"/>
</dbReference>
<keyword evidence="5" id="KW-1185">Reference proteome</keyword>
<feature type="disulfide bond" description="Redox-active" evidence="2">
    <location>
        <begin position="10"/>
        <end position="13"/>
    </location>
</feature>
<evidence type="ECO:0000313" key="5">
    <source>
        <dbReference type="Proteomes" id="UP000186323"/>
    </source>
</evidence>
<dbReference type="SUPFAM" id="SSF52833">
    <property type="entry name" value="Thioredoxin-like"/>
    <property type="match status" value="1"/>
</dbReference>
<evidence type="ECO:0000256" key="1">
    <source>
        <dbReference type="PIRSR" id="PIRSR037031-50"/>
    </source>
</evidence>
<dbReference type="InterPro" id="IPR005243">
    <property type="entry name" value="THIRX-like_proc"/>
</dbReference>
<feature type="active site" description="Nucleophile" evidence="1">
    <location>
        <position position="10"/>
    </location>
</feature>
<dbReference type="InterPro" id="IPR012336">
    <property type="entry name" value="Thioredoxin-like_fold"/>
</dbReference>
<reference evidence="5" key="1">
    <citation type="submission" date="2016-10" db="EMBL/GenBank/DDBJ databases">
        <authorList>
            <person name="Wegmann U."/>
        </authorList>
    </citation>
    <scope>NUCLEOTIDE SEQUENCE [LARGE SCALE GENOMIC DNA]</scope>
</reference>
<name>A0A1K1LF64_9BACT</name>
<feature type="domain" description="Thioredoxin-like fold" evidence="3">
    <location>
        <begin position="1"/>
        <end position="75"/>
    </location>
</feature>
<dbReference type="PANTHER" id="PTHR36450:SF1">
    <property type="entry name" value="THIOREDOXIN"/>
    <property type="match status" value="1"/>
</dbReference>
<evidence type="ECO:0000256" key="2">
    <source>
        <dbReference type="PIRSR" id="PIRSR037031-51"/>
    </source>
</evidence>
<proteinExistence type="predicted"/>